<protein>
    <submittedName>
        <fullName evidence="2">Uncharacterized protein</fullName>
    </submittedName>
</protein>
<keyword evidence="1" id="KW-1133">Transmembrane helix</keyword>
<dbReference type="Proteomes" id="UP000046067">
    <property type="component" value="Unassembled WGS sequence"/>
</dbReference>
<evidence type="ECO:0000313" key="2">
    <source>
        <dbReference type="EMBL" id="CSC87991.1"/>
    </source>
</evidence>
<name>A0A656A0S2_VIBCL</name>
<sequence>MKTFLERNKIYFDTAIATLVGLASIALAVMAILVSINANSIAQSQLKVAEASQQLDMWTHLPKVSATFYHVDTTEGARQETLEIVNKGQELYDLELKPIAILGYEQDQIIHSENQFDPKLKLKKGELPLVSYFPNVIYHYNENTGVLARIPLKNVNGLNKRLEEISDSLRSNVVSYNFYIRRYLHISYIDNFGITHEKYYRFTAGGTSVPISMEEGSTLFNNYENNIKNKKLINYKKSTSQEILNRLL</sequence>
<organism evidence="2 3">
    <name type="scientific">Vibrio cholerae</name>
    <dbReference type="NCBI Taxonomy" id="666"/>
    <lineage>
        <taxon>Bacteria</taxon>
        <taxon>Pseudomonadati</taxon>
        <taxon>Pseudomonadota</taxon>
        <taxon>Gammaproteobacteria</taxon>
        <taxon>Vibrionales</taxon>
        <taxon>Vibrionaceae</taxon>
        <taxon>Vibrio</taxon>
    </lineage>
</organism>
<evidence type="ECO:0000313" key="3">
    <source>
        <dbReference type="Proteomes" id="UP000046067"/>
    </source>
</evidence>
<dbReference type="AlphaFoldDB" id="A0A656A0S2"/>
<feature type="transmembrane region" description="Helical" evidence="1">
    <location>
        <begin position="12"/>
        <end position="36"/>
    </location>
</feature>
<dbReference type="EMBL" id="CWQJ01000044">
    <property type="protein sequence ID" value="CSC87991.1"/>
    <property type="molecule type" value="Genomic_DNA"/>
</dbReference>
<keyword evidence="1" id="KW-0812">Transmembrane</keyword>
<keyword evidence="1" id="KW-0472">Membrane</keyword>
<gene>
    <name evidence="2" type="ORF">ERS013201_03804</name>
</gene>
<evidence type="ECO:0000256" key="1">
    <source>
        <dbReference type="SAM" id="Phobius"/>
    </source>
</evidence>
<accession>A0A656A0S2</accession>
<dbReference type="RefSeq" id="WP_053034779.1">
    <property type="nucleotide sequence ID" value="NZ_CWSO01000016.1"/>
</dbReference>
<reference evidence="2 3" key="1">
    <citation type="submission" date="2015-07" db="EMBL/GenBank/DDBJ databases">
        <authorList>
            <consortium name="Pathogen Informatics"/>
        </authorList>
    </citation>
    <scope>NUCLEOTIDE SEQUENCE [LARGE SCALE GENOMIC DNA]</scope>
    <source>
        <strain evidence="2 3">A325</strain>
    </source>
</reference>
<proteinExistence type="predicted"/>